<dbReference type="Proteomes" id="UP000824120">
    <property type="component" value="Chromosome 11"/>
</dbReference>
<protein>
    <submittedName>
        <fullName evidence="2">Uncharacterized protein</fullName>
    </submittedName>
</protein>
<dbReference type="AlphaFoldDB" id="A0A9J5WLU7"/>
<dbReference type="EMBL" id="JACXVP010000011">
    <property type="protein sequence ID" value="KAG5576490.1"/>
    <property type="molecule type" value="Genomic_DNA"/>
</dbReference>
<feature type="region of interest" description="Disordered" evidence="1">
    <location>
        <begin position="41"/>
        <end position="96"/>
    </location>
</feature>
<proteinExistence type="predicted"/>
<sequence>MGDINEHKMHSRDPNGEGGGGTVMQFLSNEDMPIQERTIIQADKQEQPKHKTKKCQNRNHASSQKITSNRTKKNTYRKRYMTKKRKQSLSIECSML</sequence>
<evidence type="ECO:0000313" key="3">
    <source>
        <dbReference type="Proteomes" id="UP000824120"/>
    </source>
</evidence>
<reference evidence="2 3" key="1">
    <citation type="submission" date="2020-09" db="EMBL/GenBank/DDBJ databases">
        <title>De no assembly of potato wild relative species, Solanum commersonii.</title>
        <authorList>
            <person name="Cho K."/>
        </authorList>
    </citation>
    <scope>NUCLEOTIDE SEQUENCE [LARGE SCALE GENOMIC DNA]</scope>
    <source>
        <strain evidence="2">LZ3.2</strain>
        <tissue evidence="2">Leaf</tissue>
    </source>
</reference>
<gene>
    <name evidence="2" type="ORF">H5410_056624</name>
</gene>
<evidence type="ECO:0000313" key="2">
    <source>
        <dbReference type="EMBL" id="KAG5576490.1"/>
    </source>
</evidence>
<comment type="caution">
    <text evidence="2">The sequence shown here is derived from an EMBL/GenBank/DDBJ whole genome shotgun (WGS) entry which is preliminary data.</text>
</comment>
<keyword evidence="3" id="KW-1185">Reference proteome</keyword>
<feature type="compositionally biased region" description="Basic residues" evidence="1">
    <location>
        <begin position="70"/>
        <end position="87"/>
    </location>
</feature>
<evidence type="ECO:0000256" key="1">
    <source>
        <dbReference type="SAM" id="MobiDB-lite"/>
    </source>
</evidence>
<organism evidence="2 3">
    <name type="scientific">Solanum commersonii</name>
    <name type="common">Commerson's wild potato</name>
    <name type="synonym">Commerson's nightshade</name>
    <dbReference type="NCBI Taxonomy" id="4109"/>
    <lineage>
        <taxon>Eukaryota</taxon>
        <taxon>Viridiplantae</taxon>
        <taxon>Streptophyta</taxon>
        <taxon>Embryophyta</taxon>
        <taxon>Tracheophyta</taxon>
        <taxon>Spermatophyta</taxon>
        <taxon>Magnoliopsida</taxon>
        <taxon>eudicotyledons</taxon>
        <taxon>Gunneridae</taxon>
        <taxon>Pentapetalae</taxon>
        <taxon>asterids</taxon>
        <taxon>lamiids</taxon>
        <taxon>Solanales</taxon>
        <taxon>Solanaceae</taxon>
        <taxon>Solanoideae</taxon>
        <taxon>Solaneae</taxon>
        <taxon>Solanum</taxon>
    </lineage>
</organism>
<name>A0A9J5WLU7_SOLCO</name>
<feature type="compositionally biased region" description="Basic and acidic residues" evidence="1">
    <location>
        <begin position="1"/>
        <end position="15"/>
    </location>
</feature>
<feature type="region of interest" description="Disordered" evidence="1">
    <location>
        <begin position="1"/>
        <end position="26"/>
    </location>
</feature>
<accession>A0A9J5WLU7</accession>